<dbReference type="PANTHER" id="PTHR12835:SF5">
    <property type="entry name" value="BIOTIN--PROTEIN LIGASE"/>
    <property type="match status" value="1"/>
</dbReference>
<dbReference type="Proteomes" id="UP000001964">
    <property type="component" value="Chromosome"/>
</dbReference>
<dbReference type="InterPro" id="IPR045864">
    <property type="entry name" value="aa-tRNA-synth_II/BPL/LPL"/>
</dbReference>
<dbReference type="STRING" id="394221.Mmar10_1369"/>
<dbReference type="GO" id="GO:0005737">
    <property type="term" value="C:cytoplasm"/>
    <property type="evidence" value="ECO:0007669"/>
    <property type="project" value="TreeGrafter"/>
</dbReference>
<evidence type="ECO:0000256" key="6">
    <source>
        <dbReference type="ARBA" id="ARBA00047846"/>
    </source>
</evidence>
<dbReference type="CDD" id="cd16442">
    <property type="entry name" value="BPL"/>
    <property type="match status" value="1"/>
</dbReference>
<evidence type="ECO:0000313" key="8">
    <source>
        <dbReference type="EMBL" id="ABI65661.1"/>
    </source>
</evidence>
<evidence type="ECO:0000256" key="4">
    <source>
        <dbReference type="ARBA" id="ARBA00023267"/>
    </source>
</evidence>
<gene>
    <name evidence="8" type="ordered locus">Mmar10_1369</name>
</gene>
<sequence>MAQTQPQPRIEWIEETSSTNADIRERALAGERGPLWLAARRQTAGRGRRGRVWSGLTGNLFTTGLYTLQSDPGRAAELSFAAALAVAAVCDSATRDPSVTRLKWPNDALVHGRKVAGILLESGPAPEGGLWLAVGIGINLAAAPDDVERPATSLDRHGATLSPDAALETLVNAFERERQAWQLGGFGPIRDRWLTRAHGLGQPCEARLEGETVKGVFADLGPDGALRLDLVGGGRRYISAGDVFFPDAG</sequence>
<keyword evidence="4" id="KW-0092">Biotin</keyword>
<dbReference type="NCBIfam" id="TIGR00121">
    <property type="entry name" value="birA_ligase"/>
    <property type="match status" value="1"/>
</dbReference>
<evidence type="ECO:0000256" key="2">
    <source>
        <dbReference type="ARBA" id="ARBA00022741"/>
    </source>
</evidence>
<dbReference type="InterPro" id="IPR003142">
    <property type="entry name" value="BPL_C"/>
</dbReference>
<feature type="domain" description="BPL/LPL catalytic" evidence="7">
    <location>
        <begin position="1"/>
        <end position="182"/>
    </location>
</feature>
<evidence type="ECO:0000259" key="7">
    <source>
        <dbReference type="PROSITE" id="PS51733"/>
    </source>
</evidence>
<keyword evidence="2" id="KW-0547">Nucleotide-binding</keyword>
<dbReference type="OrthoDB" id="9807064at2"/>
<evidence type="ECO:0000313" key="9">
    <source>
        <dbReference type="Proteomes" id="UP000001964"/>
    </source>
</evidence>
<keyword evidence="9" id="KW-1185">Reference proteome</keyword>
<dbReference type="eggNOG" id="COG0340">
    <property type="taxonomic scope" value="Bacteria"/>
</dbReference>
<dbReference type="Pfam" id="PF02237">
    <property type="entry name" value="BPL_C"/>
    <property type="match status" value="1"/>
</dbReference>
<keyword evidence="1 8" id="KW-0436">Ligase</keyword>
<dbReference type="EC" id="6.3.4.15" evidence="5"/>
<evidence type="ECO:0000256" key="3">
    <source>
        <dbReference type="ARBA" id="ARBA00022840"/>
    </source>
</evidence>
<dbReference type="Gene3D" id="2.30.30.100">
    <property type="match status" value="1"/>
</dbReference>
<accession>Q0APX6</accession>
<dbReference type="InterPro" id="IPR004143">
    <property type="entry name" value="BPL_LPL_catalytic"/>
</dbReference>
<evidence type="ECO:0000256" key="5">
    <source>
        <dbReference type="ARBA" id="ARBA00024227"/>
    </source>
</evidence>
<dbReference type="SUPFAM" id="SSF50037">
    <property type="entry name" value="C-terminal domain of transcriptional repressors"/>
    <property type="match status" value="1"/>
</dbReference>
<comment type="catalytic activity">
    <reaction evidence="6">
        <text>biotin + L-lysyl-[protein] + ATP = N(6)-biotinyl-L-lysyl-[protein] + AMP + diphosphate + H(+)</text>
        <dbReference type="Rhea" id="RHEA:11756"/>
        <dbReference type="Rhea" id="RHEA-COMP:9752"/>
        <dbReference type="Rhea" id="RHEA-COMP:10505"/>
        <dbReference type="ChEBI" id="CHEBI:15378"/>
        <dbReference type="ChEBI" id="CHEBI:29969"/>
        <dbReference type="ChEBI" id="CHEBI:30616"/>
        <dbReference type="ChEBI" id="CHEBI:33019"/>
        <dbReference type="ChEBI" id="CHEBI:57586"/>
        <dbReference type="ChEBI" id="CHEBI:83144"/>
        <dbReference type="ChEBI" id="CHEBI:456215"/>
        <dbReference type="EC" id="6.3.4.15"/>
    </reaction>
</comment>
<reference evidence="8 9" key="1">
    <citation type="submission" date="2006-08" db="EMBL/GenBank/DDBJ databases">
        <title>Complete sequence of Maricaulis maris MCS10.</title>
        <authorList>
            <consortium name="US DOE Joint Genome Institute"/>
            <person name="Copeland A."/>
            <person name="Lucas S."/>
            <person name="Lapidus A."/>
            <person name="Barry K."/>
            <person name="Detter J.C."/>
            <person name="Glavina del Rio T."/>
            <person name="Hammon N."/>
            <person name="Israni S."/>
            <person name="Dalin E."/>
            <person name="Tice H."/>
            <person name="Pitluck S."/>
            <person name="Saunders E."/>
            <person name="Brettin T."/>
            <person name="Bruce D."/>
            <person name="Han C."/>
            <person name="Tapia R."/>
            <person name="Gilna P."/>
            <person name="Schmutz J."/>
            <person name="Larimer F."/>
            <person name="Land M."/>
            <person name="Hauser L."/>
            <person name="Kyrpides N."/>
            <person name="Mikhailova N."/>
            <person name="Viollier P."/>
            <person name="Stephens C."/>
            <person name="Richardson P."/>
        </authorList>
    </citation>
    <scope>NUCLEOTIDE SEQUENCE [LARGE SCALE GENOMIC DNA]</scope>
    <source>
        <strain evidence="8 9">MCS10</strain>
    </source>
</reference>
<dbReference type="GO" id="GO:0005524">
    <property type="term" value="F:ATP binding"/>
    <property type="evidence" value="ECO:0007669"/>
    <property type="project" value="UniProtKB-KW"/>
</dbReference>
<dbReference type="SUPFAM" id="SSF55681">
    <property type="entry name" value="Class II aaRS and biotin synthetases"/>
    <property type="match status" value="1"/>
</dbReference>
<dbReference type="KEGG" id="mmr:Mmar10_1369"/>
<name>Q0APX6_MARMM</name>
<dbReference type="InterPro" id="IPR004408">
    <property type="entry name" value="Biotin_CoA_COase_ligase"/>
</dbReference>
<dbReference type="HOGENOM" id="CLU_051096_3_0_5"/>
<dbReference type="PROSITE" id="PS51733">
    <property type="entry name" value="BPL_LPL_CATALYTIC"/>
    <property type="match status" value="1"/>
</dbReference>
<dbReference type="GO" id="GO:0004077">
    <property type="term" value="F:biotin--[biotin carboxyl-carrier protein] ligase activity"/>
    <property type="evidence" value="ECO:0007669"/>
    <property type="project" value="UniProtKB-EC"/>
</dbReference>
<dbReference type="PANTHER" id="PTHR12835">
    <property type="entry name" value="BIOTIN PROTEIN LIGASE"/>
    <property type="match status" value="1"/>
</dbReference>
<dbReference type="InterPro" id="IPR008988">
    <property type="entry name" value="Transcriptional_repressor_C"/>
</dbReference>
<dbReference type="Gene3D" id="3.30.930.10">
    <property type="entry name" value="Bira Bifunctional Protein, Domain 2"/>
    <property type="match status" value="1"/>
</dbReference>
<keyword evidence="3" id="KW-0067">ATP-binding</keyword>
<organism evidence="8 9">
    <name type="scientific">Maricaulis maris (strain MCS10)</name>
    <name type="common">Caulobacter maris</name>
    <dbReference type="NCBI Taxonomy" id="394221"/>
    <lineage>
        <taxon>Bacteria</taxon>
        <taxon>Pseudomonadati</taxon>
        <taxon>Pseudomonadota</taxon>
        <taxon>Alphaproteobacteria</taxon>
        <taxon>Maricaulales</taxon>
        <taxon>Maricaulaceae</taxon>
        <taxon>Maricaulis</taxon>
    </lineage>
</organism>
<evidence type="ECO:0000256" key="1">
    <source>
        <dbReference type="ARBA" id="ARBA00022598"/>
    </source>
</evidence>
<protein>
    <recommendedName>
        <fullName evidence="5">biotin--[biotin carboxyl-carrier protein] ligase</fullName>
        <ecNumber evidence="5">6.3.4.15</ecNumber>
    </recommendedName>
</protein>
<dbReference type="Pfam" id="PF03099">
    <property type="entry name" value="BPL_LplA_LipB"/>
    <property type="match status" value="1"/>
</dbReference>
<dbReference type="RefSeq" id="WP_011643308.1">
    <property type="nucleotide sequence ID" value="NC_008347.1"/>
</dbReference>
<dbReference type="AlphaFoldDB" id="Q0APX6"/>
<proteinExistence type="predicted"/>
<dbReference type="EMBL" id="CP000449">
    <property type="protein sequence ID" value="ABI65661.1"/>
    <property type="molecule type" value="Genomic_DNA"/>
</dbReference>